<dbReference type="Proteomes" id="UP000278807">
    <property type="component" value="Unassembled WGS sequence"/>
</dbReference>
<dbReference type="Gene3D" id="3.40.30.10">
    <property type="entry name" value="Glutaredoxin"/>
    <property type="match status" value="1"/>
</dbReference>
<dbReference type="PANTHER" id="PTHR45694">
    <property type="entry name" value="GLUTAREDOXIN 2"/>
    <property type="match status" value="1"/>
</dbReference>
<evidence type="ECO:0000313" key="5">
    <source>
        <dbReference type="EMBL" id="VDO14220.1"/>
    </source>
</evidence>
<keyword evidence="6" id="KW-1185">Reference proteome</keyword>
<gene>
    <name evidence="5" type="ORF">HNAJ_LOCUS12831</name>
</gene>
<name>A0A0R3TYA8_RODNA</name>
<dbReference type="GO" id="GO:0034599">
    <property type="term" value="P:cellular response to oxidative stress"/>
    <property type="evidence" value="ECO:0007669"/>
    <property type="project" value="TreeGrafter"/>
</dbReference>
<dbReference type="GO" id="GO:0015038">
    <property type="term" value="F:glutathione disulfide oxidoreductase activity"/>
    <property type="evidence" value="ECO:0007669"/>
    <property type="project" value="TreeGrafter"/>
</dbReference>
<evidence type="ECO:0000313" key="6">
    <source>
        <dbReference type="Proteomes" id="UP000278807"/>
    </source>
</evidence>
<dbReference type="OrthoDB" id="418495at2759"/>
<dbReference type="STRING" id="102285.A0A0R3TYA8"/>
<evidence type="ECO:0000256" key="2">
    <source>
        <dbReference type="ARBA" id="ARBA00023157"/>
    </source>
</evidence>
<organism evidence="7">
    <name type="scientific">Rodentolepis nana</name>
    <name type="common">Dwarf tapeworm</name>
    <name type="synonym">Hymenolepis nana</name>
    <dbReference type="NCBI Taxonomy" id="102285"/>
    <lineage>
        <taxon>Eukaryota</taxon>
        <taxon>Metazoa</taxon>
        <taxon>Spiralia</taxon>
        <taxon>Lophotrochozoa</taxon>
        <taxon>Platyhelminthes</taxon>
        <taxon>Cestoda</taxon>
        <taxon>Eucestoda</taxon>
        <taxon>Cyclophyllidea</taxon>
        <taxon>Hymenolepididae</taxon>
        <taxon>Rodentolepis</taxon>
    </lineage>
</organism>
<dbReference type="InterPro" id="IPR002109">
    <property type="entry name" value="Glutaredoxin"/>
</dbReference>
<dbReference type="AlphaFoldDB" id="A0A0R3TYA8"/>
<dbReference type="CDD" id="cd03419">
    <property type="entry name" value="GRX_GRXh_1_2_like"/>
    <property type="match status" value="1"/>
</dbReference>
<dbReference type="EMBL" id="UZAE01014705">
    <property type="protein sequence ID" value="VDO14220.1"/>
    <property type="molecule type" value="Genomic_DNA"/>
</dbReference>
<reference evidence="5 6" key="2">
    <citation type="submission" date="2018-11" db="EMBL/GenBank/DDBJ databases">
        <authorList>
            <consortium name="Pathogen Informatics"/>
        </authorList>
    </citation>
    <scope>NUCLEOTIDE SEQUENCE [LARGE SCALE GENOMIC DNA]</scope>
</reference>
<dbReference type="SUPFAM" id="SSF52833">
    <property type="entry name" value="Thioredoxin-like"/>
    <property type="match status" value="1"/>
</dbReference>
<dbReference type="PROSITE" id="PS00195">
    <property type="entry name" value="GLUTAREDOXIN_1"/>
    <property type="match status" value="1"/>
</dbReference>
<protein>
    <submittedName>
        <fullName evidence="7">Glutaredoxin domain-containing protein</fullName>
    </submittedName>
</protein>
<sequence length="113" mass="13260">MPSSSSKDYYAYDMVTDAIESKRIVIFTKTNCPYCKKVNSLFRKTLDRRDYDDHYELIDISGSHYEKEVMDTLEAITGRRTVPRVFIDGECIGGYDDTRKLYDSGRLQRMLYN</sequence>
<keyword evidence="2" id="KW-1015">Disulfide bond</keyword>
<dbReference type="InterPro" id="IPR011767">
    <property type="entry name" value="GLR_AS"/>
</dbReference>
<dbReference type="PRINTS" id="PR00160">
    <property type="entry name" value="GLUTAREDOXIN"/>
</dbReference>
<accession>A0A0R3TYA8</accession>
<dbReference type="InterPro" id="IPR014025">
    <property type="entry name" value="Glutaredoxin_subgr"/>
</dbReference>
<dbReference type="GO" id="GO:0005737">
    <property type="term" value="C:cytoplasm"/>
    <property type="evidence" value="ECO:0007669"/>
    <property type="project" value="TreeGrafter"/>
</dbReference>
<evidence type="ECO:0000313" key="7">
    <source>
        <dbReference type="WBParaSite" id="HNAJ_0001285501-mRNA-1"/>
    </source>
</evidence>
<proteinExistence type="predicted"/>
<dbReference type="PROSITE" id="PS51354">
    <property type="entry name" value="GLUTAREDOXIN_2"/>
    <property type="match status" value="1"/>
</dbReference>
<dbReference type="Pfam" id="PF00462">
    <property type="entry name" value="Glutaredoxin"/>
    <property type="match status" value="1"/>
</dbReference>
<dbReference type="InterPro" id="IPR036249">
    <property type="entry name" value="Thioredoxin-like_sf"/>
</dbReference>
<evidence type="ECO:0000256" key="3">
    <source>
        <dbReference type="ARBA" id="ARBA00023284"/>
    </source>
</evidence>
<comment type="function">
    <text evidence="1">Has a glutathione-disulfide oxidoreductase activity in the presence of NADPH and glutathione reductase. Reduces low molecular weight disulfides and proteins.</text>
</comment>
<reference evidence="7" key="1">
    <citation type="submission" date="2017-02" db="UniProtKB">
        <authorList>
            <consortium name="WormBaseParasite"/>
        </authorList>
    </citation>
    <scope>IDENTIFICATION</scope>
</reference>
<dbReference type="WBParaSite" id="HNAJ_0001285501-mRNA-1">
    <property type="protein sequence ID" value="HNAJ_0001285501-mRNA-1"/>
    <property type="gene ID" value="HNAJ_0001285501"/>
</dbReference>
<evidence type="ECO:0000256" key="1">
    <source>
        <dbReference type="ARBA" id="ARBA00002549"/>
    </source>
</evidence>
<evidence type="ECO:0000259" key="4">
    <source>
        <dbReference type="Pfam" id="PF00462"/>
    </source>
</evidence>
<dbReference type="PANTHER" id="PTHR45694:SF5">
    <property type="entry name" value="GLUTAREDOXIN 2"/>
    <property type="match status" value="1"/>
</dbReference>
<feature type="domain" description="Glutaredoxin" evidence="4">
    <location>
        <begin position="24"/>
        <end position="92"/>
    </location>
</feature>
<keyword evidence="3" id="KW-0676">Redox-active center</keyword>